<dbReference type="PANTHER" id="PTHR30595">
    <property type="entry name" value="GLPR-RELATED TRANSCRIPTIONAL REPRESSOR"/>
    <property type="match status" value="1"/>
</dbReference>
<accession>A0A250IV66</accession>
<dbReference type="EMBL" id="CP022098">
    <property type="protein sequence ID" value="ATB35130.1"/>
    <property type="molecule type" value="Genomic_DNA"/>
</dbReference>
<dbReference type="InterPro" id="IPR038475">
    <property type="entry name" value="RecG_C_sf"/>
</dbReference>
<dbReference type="Gene3D" id="3.30.565.60">
    <property type="match status" value="1"/>
</dbReference>
<dbReference type="AlphaFoldDB" id="A0A250IV66"/>
<evidence type="ECO:0000313" key="3">
    <source>
        <dbReference type="EMBL" id="ATB35130.1"/>
    </source>
</evidence>
<dbReference type="Proteomes" id="UP000217257">
    <property type="component" value="Chromosome"/>
</dbReference>
<feature type="region of interest" description="Disordered" evidence="1">
    <location>
        <begin position="552"/>
        <end position="611"/>
    </location>
</feature>
<dbReference type="KEGG" id="cfus:CYFUS_000542"/>
<sequence length="611" mass="68593">MRNIREEVEVALSRVLEGTTASKLESSTLDFKEQGQQGGQKDFMRDLAGDVVCFANASGGAIIIGVDNKQSGPPAFKGTDLDSDEVRKRVYELSNPHLLVEAEARQFSGARLLVLFVQQSLDVHADTQGRARRRVATDCLPMNPDEVARLREERRDFDWSSQPSGRTLNDVSPTALEVARRSLATLTDEVRRKYARLSDRDLLAALGVVSEQGELLRAGELLFCETPLSPLLQYHYRQTPGGEPRAIERIETPLVLAFEKVLGLVQARLNQTPISLPNGQQIEIADFPQLAIREALANAIVHQDYRLRRPVFIDHSPEVFVVTSPGPLVSGVTPENILTHPPKPRNRALARAARTLGFAEEAGRGVDRMYREMIRSGRDLPRIEASFEQVQVKLVAGAPRTQIARFVAQLPEQERDDTDTLLILFRLCRSKTVTALDMAPMLQKSVDEAEASLRRLTNDEVSILEATRQTARLSHPAYRLRGEVLKKLGSAVDYQRRTMDELDRKIIPHVREYGKVNNRTLQNFFDIDVQRARDILSDMVERQLLVKISEQQRGPSVEYGPGPKFPGKRKPRTQELRLDNQRSPLPSPKKDTKTLPLPFQAGKRGKPRGNS</sequence>
<proteinExistence type="predicted"/>
<evidence type="ECO:0000259" key="2">
    <source>
        <dbReference type="Pfam" id="PF04326"/>
    </source>
</evidence>
<dbReference type="Gene3D" id="6.10.10.130">
    <property type="match status" value="1"/>
</dbReference>
<dbReference type="InterPro" id="IPR038461">
    <property type="entry name" value="Schlafen_AlbA_2_dom_sf"/>
</dbReference>
<dbReference type="InterPro" id="IPR007421">
    <property type="entry name" value="Schlafen_AlbA_2_dom"/>
</dbReference>
<name>A0A250IV66_9BACT</name>
<dbReference type="PANTHER" id="PTHR30595:SF6">
    <property type="entry name" value="SCHLAFEN ALBA-2 DOMAIN-CONTAINING PROTEIN"/>
    <property type="match status" value="1"/>
</dbReference>
<dbReference type="Pfam" id="PF13749">
    <property type="entry name" value="HATPase_c_4"/>
    <property type="match status" value="1"/>
</dbReference>
<reference evidence="3 4" key="1">
    <citation type="submission" date="2017-06" db="EMBL/GenBank/DDBJ databases">
        <title>Sequencing and comparative analysis of myxobacterial genomes.</title>
        <authorList>
            <person name="Rupp O."/>
            <person name="Goesmann A."/>
            <person name="Sogaard-Andersen L."/>
        </authorList>
    </citation>
    <scope>NUCLEOTIDE SEQUENCE [LARGE SCALE GENOMIC DNA]</scope>
    <source>
        <strain evidence="3 4">DSM 52655</strain>
    </source>
</reference>
<evidence type="ECO:0000256" key="1">
    <source>
        <dbReference type="SAM" id="MobiDB-lite"/>
    </source>
</evidence>
<evidence type="ECO:0000313" key="4">
    <source>
        <dbReference type="Proteomes" id="UP000217257"/>
    </source>
</evidence>
<gene>
    <name evidence="3" type="ORF">CYFUS_000542</name>
</gene>
<dbReference type="Gene3D" id="3.30.950.30">
    <property type="entry name" value="Schlafen, AAA domain"/>
    <property type="match status" value="1"/>
</dbReference>
<organism evidence="3 4">
    <name type="scientific">Cystobacter fuscus</name>
    <dbReference type="NCBI Taxonomy" id="43"/>
    <lineage>
        <taxon>Bacteria</taxon>
        <taxon>Pseudomonadati</taxon>
        <taxon>Myxococcota</taxon>
        <taxon>Myxococcia</taxon>
        <taxon>Myxococcales</taxon>
        <taxon>Cystobacterineae</taxon>
        <taxon>Archangiaceae</taxon>
        <taxon>Cystobacter</taxon>
    </lineage>
</organism>
<feature type="domain" description="Schlafen AlbA-2" evidence="2">
    <location>
        <begin position="25"/>
        <end position="142"/>
    </location>
</feature>
<dbReference type="RefSeq" id="WP_095983797.1">
    <property type="nucleotide sequence ID" value="NZ_CP022098.1"/>
</dbReference>
<dbReference type="Pfam" id="PF04326">
    <property type="entry name" value="SLFN_AlbA_2"/>
    <property type="match status" value="1"/>
</dbReference>
<protein>
    <recommendedName>
        <fullName evidence="2">Schlafen AlbA-2 domain-containing protein</fullName>
    </recommendedName>
</protein>